<dbReference type="EMBL" id="HBIJ01000654">
    <property type="protein sequence ID" value="CAE0359764.1"/>
    <property type="molecule type" value="Transcribed_RNA"/>
</dbReference>
<evidence type="ECO:0000313" key="1">
    <source>
        <dbReference type="EMBL" id="CAE0359764.1"/>
    </source>
</evidence>
<accession>A0A7S3NDE3</accession>
<gene>
    <name evidence="1" type="ORF">ALAG00032_LOCUS493</name>
</gene>
<organism evidence="1">
    <name type="scientific">Aureoumbra lagunensis</name>
    <dbReference type="NCBI Taxonomy" id="44058"/>
    <lineage>
        <taxon>Eukaryota</taxon>
        <taxon>Sar</taxon>
        <taxon>Stramenopiles</taxon>
        <taxon>Ochrophyta</taxon>
        <taxon>Pelagophyceae</taxon>
        <taxon>Pelagomonadales</taxon>
        <taxon>Aureoumbra</taxon>
    </lineage>
</organism>
<proteinExistence type="predicted"/>
<name>A0A7S3NDE3_9STRA</name>
<dbReference type="AlphaFoldDB" id="A0A7S3NDE3"/>
<sequence>MYSTSTCFEACESSGLDFIAVDHWDEDGSCYCQDECACMLDVGEGIDTGSEILSELPEACCGSSSYGYSFGECNGTTYTIVVMITKILIHASGHIIALM</sequence>
<reference evidence="1" key="1">
    <citation type="submission" date="2021-01" db="EMBL/GenBank/DDBJ databases">
        <authorList>
            <person name="Corre E."/>
            <person name="Pelletier E."/>
            <person name="Niang G."/>
            <person name="Scheremetjew M."/>
            <person name="Finn R."/>
            <person name="Kale V."/>
            <person name="Holt S."/>
            <person name="Cochrane G."/>
            <person name="Meng A."/>
            <person name="Brown T."/>
            <person name="Cohen L."/>
        </authorList>
    </citation>
    <scope>NUCLEOTIDE SEQUENCE</scope>
    <source>
        <strain evidence="1">CCMP1510</strain>
    </source>
</reference>
<protein>
    <submittedName>
        <fullName evidence="1">Uncharacterized protein</fullName>
    </submittedName>
</protein>